<comment type="caution">
    <text evidence="3">The sequence shown here is derived from an EMBL/GenBank/DDBJ whole genome shotgun (WGS) entry which is preliminary data.</text>
</comment>
<evidence type="ECO:0000256" key="2">
    <source>
        <dbReference type="SAM" id="SignalP"/>
    </source>
</evidence>
<dbReference type="AlphaFoldDB" id="A0A9D1FC93"/>
<evidence type="ECO:0000313" key="3">
    <source>
        <dbReference type="EMBL" id="HIS66109.1"/>
    </source>
</evidence>
<feature type="signal peptide" evidence="2">
    <location>
        <begin position="1"/>
        <end position="22"/>
    </location>
</feature>
<evidence type="ECO:0000256" key="1">
    <source>
        <dbReference type="SAM" id="MobiDB-lite"/>
    </source>
</evidence>
<organism evidence="3 4">
    <name type="scientific">Candidatus Scatomorpha merdipullorum</name>
    <dbReference type="NCBI Taxonomy" id="2840927"/>
    <lineage>
        <taxon>Bacteria</taxon>
        <taxon>Bacillati</taxon>
        <taxon>Bacillota</taxon>
        <taxon>Clostridia</taxon>
        <taxon>Eubacteriales</taxon>
        <taxon>Candidatus Scatomorpha</taxon>
    </lineage>
</organism>
<name>A0A9D1FC93_9FIRM</name>
<feature type="chain" id="PRO_5039172025" evidence="2">
    <location>
        <begin position="23"/>
        <end position="352"/>
    </location>
</feature>
<keyword evidence="2" id="KW-0732">Signal</keyword>
<reference evidence="3" key="1">
    <citation type="submission" date="2020-10" db="EMBL/GenBank/DDBJ databases">
        <authorList>
            <person name="Gilroy R."/>
        </authorList>
    </citation>
    <scope>NUCLEOTIDE SEQUENCE</scope>
    <source>
        <strain evidence="3">ChiHjej10B9-9673</strain>
    </source>
</reference>
<protein>
    <submittedName>
        <fullName evidence="3">Stage II sporulation protein P</fullName>
    </submittedName>
</protein>
<sequence length="352" mass="37021">MSGRARKLAAAGALLLGVKAAALCGAGAALSGWVDELVDSGRIVSASLRLELGAGTEPSPSPALPAVLATPEAGGGASPSAAPEESPDASAAAQYNDEGARIVPTTIYSGLSIRNSTSFDIDVAALVAAGPTQTLPAEGPQVLIVHTHGSEAYTPDAMDSYVETDTDRTEDKNYNVIRVGDELAAALEAKGISALHDREIYDYPSYTGSYNRSGASVERYLAEYPNIAVVIDLHRDALGDGEVIYKTVAELDGKASSQLMMLVGTGESGLYHPNWEQNLRLALYLQQAVNAKYPTLARPISVVKERYNQQLSTGMFILEVGSNGNSLQEAITAVRLFADAVSPALLELREQV</sequence>
<evidence type="ECO:0000313" key="4">
    <source>
        <dbReference type="Proteomes" id="UP000824001"/>
    </source>
</evidence>
<dbReference type="Pfam" id="PF07454">
    <property type="entry name" value="SpoIIP"/>
    <property type="match status" value="1"/>
</dbReference>
<dbReference type="Proteomes" id="UP000824001">
    <property type="component" value="Unassembled WGS sequence"/>
</dbReference>
<feature type="region of interest" description="Disordered" evidence="1">
    <location>
        <begin position="55"/>
        <end position="96"/>
    </location>
</feature>
<accession>A0A9D1FC93</accession>
<dbReference type="EMBL" id="DVJK01000028">
    <property type="protein sequence ID" value="HIS66109.1"/>
    <property type="molecule type" value="Genomic_DNA"/>
</dbReference>
<reference evidence="3" key="2">
    <citation type="journal article" date="2021" name="PeerJ">
        <title>Extensive microbial diversity within the chicken gut microbiome revealed by metagenomics and culture.</title>
        <authorList>
            <person name="Gilroy R."/>
            <person name="Ravi A."/>
            <person name="Getino M."/>
            <person name="Pursley I."/>
            <person name="Horton D.L."/>
            <person name="Alikhan N.F."/>
            <person name="Baker D."/>
            <person name="Gharbi K."/>
            <person name="Hall N."/>
            <person name="Watson M."/>
            <person name="Adriaenssens E.M."/>
            <person name="Foster-Nyarko E."/>
            <person name="Jarju S."/>
            <person name="Secka A."/>
            <person name="Antonio M."/>
            <person name="Oren A."/>
            <person name="Chaudhuri R.R."/>
            <person name="La Ragione R."/>
            <person name="Hildebrand F."/>
            <person name="Pallen M.J."/>
        </authorList>
    </citation>
    <scope>NUCLEOTIDE SEQUENCE</scope>
    <source>
        <strain evidence="3">ChiHjej10B9-9673</strain>
    </source>
</reference>
<proteinExistence type="predicted"/>
<gene>
    <name evidence="3" type="ORF">IAC18_00965</name>
</gene>
<feature type="compositionally biased region" description="Low complexity" evidence="1">
    <location>
        <begin position="64"/>
        <end position="93"/>
    </location>
</feature>
<dbReference type="InterPro" id="IPR010897">
    <property type="entry name" value="Spore_II_P"/>
</dbReference>
<dbReference type="NCBIfam" id="TIGR02867">
    <property type="entry name" value="spore_II_P"/>
    <property type="match status" value="1"/>
</dbReference>